<comment type="pathway">
    <text evidence="1">Secondary metabolite biosynthesis; hopanoid biosynthesis.</text>
</comment>
<evidence type="ECO:0000259" key="6">
    <source>
        <dbReference type="Pfam" id="PF13249"/>
    </source>
</evidence>
<comment type="caution">
    <text evidence="7">The sequence shown here is derived from an EMBL/GenBank/DDBJ whole genome shotgun (WGS) entry which is preliminary data.</text>
</comment>
<dbReference type="Pfam" id="PF13243">
    <property type="entry name" value="SQHop_cyclase_C"/>
    <property type="match status" value="1"/>
</dbReference>
<reference evidence="7 8" key="1">
    <citation type="submission" date="2021-01" db="EMBL/GenBank/DDBJ databases">
        <title>Genomic Encyclopedia of Type Strains, Phase IV (KMG-IV): sequencing the most valuable type-strain genomes for metagenomic binning, comparative biology and taxonomic classification.</title>
        <authorList>
            <person name="Goeker M."/>
        </authorList>
    </citation>
    <scope>NUCLEOTIDE SEQUENCE [LARGE SCALE GENOMIC DNA]</scope>
    <source>
        <strain evidence="7 8">DSM 24834</strain>
    </source>
</reference>
<evidence type="ECO:0000256" key="2">
    <source>
        <dbReference type="ARBA" id="ARBA00009755"/>
    </source>
</evidence>
<evidence type="ECO:0000256" key="3">
    <source>
        <dbReference type="ARBA" id="ARBA00022737"/>
    </source>
</evidence>
<dbReference type="InterPro" id="IPR006400">
    <property type="entry name" value="Hopene-cyclase"/>
</dbReference>
<dbReference type="InterPro" id="IPR032696">
    <property type="entry name" value="SQ_cyclase_C"/>
</dbReference>
<protein>
    <submittedName>
        <fullName evidence="7">Sporulenol synthase</fullName>
        <ecNumber evidence="7">4.2.1.137</ecNumber>
    </submittedName>
</protein>
<gene>
    <name evidence="7" type="ORF">JOC86_000683</name>
</gene>
<dbReference type="Proteomes" id="UP001646157">
    <property type="component" value="Unassembled WGS sequence"/>
</dbReference>
<accession>A0ABS2N8F3</accession>
<comment type="similarity">
    <text evidence="2">Belongs to the terpene cyclase/mutase family.</text>
</comment>
<proteinExistence type="inferred from homology"/>
<evidence type="ECO:0000256" key="4">
    <source>
        <dbReference type="ARBA" id="ARBA00023235"/>
    </source>
</evidence>
<dbReference type="SFLD" id="SFLDG01016">
    <property type="entry name" value="Prenyltransferase_Like_2"/>
    <property type="match status" value="1"/>
</dbReference>
<dbReference type="Gene3D" id="1.50.10.20">
    <property type="match status" value="2"/>
</dbReference>
<name>A0ABS2N8F3_9BACI</name>
<dbReference type="InterPro" id="IPR032697">
    <property type="entry name" value="SQ_cyclase_N"/>
</dbReference>
<evidence type="ECO:0000313" key="7">
    <source>
        <dbReference type="EMBL" id="MBM7584146.1"/>
    </source>
</evidence>
<dbReference type="InterPro" id="IPR008930">
    <property type="entry name" value="Terpenoid_cyclase/PrenylTrfase"/>
</dbReference>
<keyword evidence="7" id="KW-0456">Lyase</keyword>
<dbReference type="InterPro" id="IPR018333">
    <property type="entry name" value="Squalene_cyclase"/>
</dbReference>
<organism evidence="7 8">
    <name type="scientific">Rossellomorea pakistanensis</name>
    <dbReference type="NCBI Taxonomy" id="992288"/>
    <lineage>
        <taxon>Bacteria</taxon>
        <taxon>Bacillati</taxon>
        <taxon>Bacillota</taxon>
        <taxon>Bacilli</taxon>
        <taxon>Bacillales</taxon>
        <taxon>Bacillaceae</taxon>
        <taxon>Rossellomorea</taxon>
    </lineage>
</organism>
<dbReference type="EC" id="4.2.1.137" evidence="7"/>
<keyword evidence="8" id="KW-1185">Reference proteome</keyword>
<dbReference type="EMBL" id="JAFBDZ010000001">
    <property type="protein sequence ID" value="MBM7584146.1"/>
    <property type="molecule type" value="Genomic_DNA"/>
</dbReference>
<dbReference type="GO" id="GO:0016829">
    <property type="term" value="F:lyase activity"/>
    <property type="evidence" value="ECO:0007669"/>
    <property type="project" value="UniProtKB-KW"/>
</dbReference>
<dbReference type="NCBIfam" id="TIGR01507">
    <property type="entry name" value="hopene_cyclase"/>
    <property type="match status" value="1"/>
</dbReference>
<evidence type="ECO:0000313" key="8">
    <source>
        <dbReference type="Proteomes" id="UP001646157"/>
    </source>
</evidence>
<evidence type="ECO:0000256" key="1">
    <source>
        <dbReference type="ARBA" id="ARBA00004999"/>
    </source>
</evidence>
<dbReference type="SUPFAM" id="SSF48239">
    <property type="entry name" value="Terpenoid cyclases/Protein prenyltransferases"/>
    <property type="match status" value="2"/>
</dbReference>
<feature type="domain" description="Squalene cyclase C-terminal" evidence="5">
    <location>
        <begin position="304"/>
        <end position="621"/>
    </location>
</feature>
<dbReference type="NCBIfam" id="TIGR01787">
    <property type="entry name" value="squalene_cyclas"/>
    <property type="match status" value="1"/>
</dbReference>
<keyword evidence="4" id="KW-0413">Isomerase</keyword>
<feature type="domain" description="Squalene cyclase N-terminal" evidence="6">
    <location>
        <begin position="9"/>
        <end position="289"/>
    </location>
</feature>
<sequence length="625" mass="71118">MKMLVEAEINRMTDKLIRIQKKEGTWGFCFENSPSTDAYMIILLKSLKMKEDYLINQLAKRILSKQEVNGAWKLYYDEEPGNVSLTVECYFALLYSGLVTESDANIIKAQKFIIDNGGINQTHSLTKIMLAINGQYHWDDFFPMPIELLLIPRQFPISFWDFSSYARVHLAPLLILKKYKFVMTRNSTPDLKRLLVKPTNNMRPVESSETRFFLELLDKGISLIQEYPQYIQQKAIRKAEQYIRQRIEGDGTLYSYVTSTFFMIYSLLALGYSKKHPIIIKAIQGLKNHRYNLKIGVHIQNSPSDIWDTALISHALQNAGIEAHSKTIIRTSNYLLNHQHTKLGDWSLTSKETLPGGWGFSESNTIHPDVDDTTASLRAISRMIDHSPFVRQAWDRGINWTKALQNSDGGWPAFERGKGNTLLTLVPMDGAEDAAIDPSTADLTGRTLEFLGSHTQISKENKIIKKGVQWLFNNQENNGSWYGRWGISYIYGTWAALTGLKAVGVKSSHDSLIKAENWLISIQNRDGGWGESCKSDSLKQYTALGSSTPSQTAWAVDALIAVNDTPIEPINKGIVNLIDSLHKNDWTTVYPTGAGLPNNFYIHYHSYIWIWPLLTLCHYKNKYLK</sequence>
<dbReference type="PANTHER" id="PTHR11764">
    <property type="entry name" value="TERPENE CYCLASE/MUTASE FAMILY MEMBER"/>
    <property type="match status" value="1"/>
</dbReference>
<dbReference type="PANTHER" id="PTHR11764:SF20">
    <property type="entry name" value="LANOSTEROL SYNTHASE"/>
    <property type="match status" value="1"/>
</dbReference>
<evidence type="ECO:0000259" key="5">
    <source>
        <dbReference type="Pfam" id="PF13243"/>
    </source>
</evidence>
<dbReference type="Pfam" id="PF13249">
    <property type="entry name" value="SQHop_cyclase_N"/>
    <property type="match status" value="1"/>
</dbReference>
<keyword evidence="3" id="KW-0677">Repeat</keyword>